<dbReference type="EMBL" id="SIRE01000004">
    <property type="protein sequence ID" value="TBL80640.1"/>
    <property type="molecule type" value="Genomic_DNA"/>
</dbReference>
<dbReference type="Proteomes" id="UP000293142">
    <property type="component" value="Unassembled WGS sequence"/>
</dbReference>
<evidence type="ECO:0000313" key="3">
    <source>
        <dbReference type="EMBL" id="TBL80640.1"/>
    </source>
</evidence>
<evidence type="ECO:0000313" key="4">
    <source>
        <dbReference type="Proteomes" id="UP000293142"/>
    </source>
</evidence>
<evidence type="ECO:0000256" key="2">
    <source>
        <dbReference type="SAM" id="SignalP"/>
    </source>
</evidence>
<gene>
    <name evidence="3" type="ORF">EYB31_05265</name>
</gene>
<proteinExistence type="predicted"/>
<organism evidence="3 4">
    <name type="scientific">Paenibacillus thalictri</name>
    <dbReference type="NCBI Taxonomy" id="2527873"/>
    <lineage>
        <taxon>Bacteria</taxon>
        <taxon>Bacillati</taxon>
        <taxon>Bacillota</taxon>
        <taxon>Bacilli</taxon>
        <taxon>Bacillales</taxon>
        <taxon>Paenibacillaceae</taxon>
        <taxon>Paenibacillus</taxon>
    </lineage>
</organism>
<evidence type="ECO:0000256" key="1">
    <source>
        <dbReference type="SAM" id="MobiDB-lite"/>
    </source>
</evidence>
<feature type="signal peptide" evidence="2">
    <location>
        <begin position="1"/>
        <end position="31"/>
    </location>
</feature>
<dbReference type="RefSeq" id="WP_131012241.1">
    <property type="nucleotide sequence ID" value="NZ_SIRE01000004.1"/>
</dbReference>
<feature type="chain" id="PRO_5020613946" evidence="2">
    <location>
        <begin position="32"/>
        <end position="274"/>
    </location>
</feature>
<feature type="region of interest" description="Disordered" evidence="1">
    <location>
        <begin position="254"/>
        <end position="274"/>
    </location>
</feature>
<feature type="compositionally biased region" description="Low complexity" evidence="1">
    <location>
        <begin position="258"/>
        <end position="274"/>
    </location>
</feature>
<accession>A0A4Q9DX75</accession>
<dbReference type="AlphaFoldDB" id="A0A4Q9DX75"/>
<reference evidence="3 4" key="1">
    <citation type="submission" date="2019-02" db="EMBL/GenBank/DDBJ databases">
        <title>Paenibacillus sp. nov., isolated from surface-sterilized tissue of Thalictrum simplex L.</title>
        <authorList>
            <person name="Tuo L."/>
        </authorList>
    </citation>
    <scope>NUCLEOTIDE SEQUENCE [LARGE SCALE GENOMIC DNA]</scope>
    <source>
        <strain evidence="3 4">N2SHLJ1</strain>
    </source>
</reference>
<keyword evidence="4" id="KW-1185">Reference proteome</keyword>
<comment type="caution">
    <text evidence="3">The sequence shown here is derived from an EMBL/GenBank/DDBJ whole genome shotgun (WGS) entry which is preliminary data.</text>
</comment>
<protein>
    <submittedName>
        <fullName evidence="3">Uncharacterized protein</fullName>
    </submittedName>
</protein>
<name>A0A4Q9DX75_9BACL</name>
<sequence length="274" mass="29348">MKKQWKRRLTQTSLLTAMLTMAIGGAGSAFAADTAADQATTTPAAVVTTSQPAVKLTAAAAAPAMLIQPALQRNYWKLLSATYAPETSAAWKQALDERKQVEADMPKPQITSAVMITKRAEIGSKAQMITVTGSEDADGAEAKDNVPFSQIVRFEQTLPPKEGETPNGQGASTETVPALKVRIIKDGAELKDIAQALPVEGIKADDIMKVELPESFKRQQQLAEAVDADDAATIKSLLPLLLTDYKQETEQLRDVSQKMKAAQAAAQQTEAAKQ</sequence>
<keyword evidence="2" id="KW-0732">Signal</keyword>
<dbReference type="OrthoDB" id="2654642at2"/>